<evidence type="ECO:0000313" key="1">
    <source>
        <dbReference type="EMBL" id="MBB5047271.1"/>
    </source>
</evidence>
<name>A0A7W8DZX8_9BRAD</name>
<gene>
    <name evidence="1" type="ORF">HNR60_002025</name>
</gene>
<evidence type="ECO:0008006" key="3">
    <source>
        <dbReference type="Google" id="ProtNLM"/>
    </source>
</evidence>
<reference evidence="1 2" key="1">
    <citation type="submission" date="2020-08" db="EMBL/GenBank/DDBJ databases">
        <title>Genomic Encyclopedia of Type Strains, Phase IV (KMG-IV): sequencing the most valuable type-strain genomes for metagenomic binning, comparative biology and taxonomic classification.</title>
        <authorList>
            <person name="Goeker M."/>
        </authorList>
    </citation>
    <scope>NUCLEOTIDE SEQUENCE [LARGE SCALE GENOMIC DNA]</scope>
    <source>
        <strain evidence="1 2">DSM 12706</strain>
    </source>
</reference>
<comment type="caution">
    <text evidence="1">The sequence shown here is derived from an EMBL/GenBank/DDBJ whole genome shotgun (WGS) entry which is preliminary data.</text>
</comment>
<evidence type="ECO:0000313" key="2">
    <source>
        <dbReference type="Proteomes" id="UP000542353"/>
    </source>
</evidence>
<proteinExistence type="predicted"/>
<dbReference type="Proteomes" id="UP000542353">
    <property type="component" value="Unassembled WGS sequence"/>
</dbReference>
<keyword evidence="2" id="KW-1185">Reference proteome</keyword>
<protein>
    <recommendedName>
        <fullName evidence="3">Transposase DDE domain-containing protein</fullName>
    </recommendedName>
</protein>
<organism evidence="1 2">
    <name type="scientific">Rhodopseudomonas rhenobacensis</name>
    <dbReference type="NCBI Taxonomy" id="87461"/>
    <lineage>
        <taxon>Bacteria</taxon>
        <taxon>Pseudomonadati</taxon>
        <taxon>Pseudomonadota</taxon>
        <taxon>Alphaproteobacteria</taxon>
        <taxon>Hyphomicrobiales</taxon>
        <taxon>Nitrobacteraceae</taxon>
        <taxon>Rhodopseudomonas</taxon>
    </lineage>
</organism>
<dbReference type="AlphaFoldDB" id="A0A7W8DZX8"/>
<sequence>MFGWIKASAGLAKVKLRGRDRVDATFTLALAAYNVIRLPKLPGATA</sequence>
<accession>A0A7W8DZX8</accession>
<dbReference type="EMBL" id="JACHIH010000010">
    <property type="protein sequence ID" value="MBB5047271.1"/>
    <property type="molecule type" value="Genomic_DNA"/>
</dbReference>